<feature type="domain" description="Glycosyl hydrolase family 31 C-terminal" evidence="4">
    <location>
        <begin position="514"/>
        <end position="601"/>
    </location>
</feature>
<dbReference type="SUPFAM" id="SSF51011">
    <property type="entry name" value="Glycosyl hydrolase domain"/>
    <property type="match status" value="1"/>
</dbReference>
<dbReference type="Pfam" id="PF01055">
    <property type="entry name" value="Glyco_hydro_31_2nd"/>
    <property type="match status" value="1"/>
</dbReference>
<evidence type="ECO:0000256" key="1">
    <source>
        <dbReference type="ARBA" id="ARBA00007806"/>
    </source>
</evidence>
<dbReference type="GO" id="GO:0090599">
    <property type="term" value="F:alpha-glucosidase activity"/>
    <property type="evidence" value="ECO:0007669"/>
    <property type="project" value="TreeGrafter"/>
</dbReference>
<accession>A0A7Y0U1H0</accession>
<dbReference type="EMBL" id="JABCUR010000005">
    <property type="protein sequence ID" value="NMW65201.1"/>
    <property type="molecule type" value="Genomic_DNA"/>
</dbReference>
<dbReference type="GO" id="GO:0005975">
    <property type="term" value="P:carbohydrate metabolic process"/>
    <property type="evidence" value="ECO:0007669"/>
    <property type="project" value="InterPro"/>
</dbReference>
<keyword evidence="2" id="KW-0378">Hydrolase</keyword>
<dbReference type="InterPro" id="IPR017853">
    <property type="entry name" value="GH"/>
</dbReference>
<dbReference type="PANTHER" id="PTHR22762">
    <property type="entry name" value="ALPHA-GLUCOSIDASE"/>
    <property type="match status" value="1"/>
</dbReference>
<keyword evidence="2" id="KW-0326">Glycosidase</keyword>
<comment type="similarity">
    <text evidence="1 2">Belongs to the glycosyl hydrolase 31 family.</text>
</comment>
<evidence type="ECO:0000313" key="6">
    <source>
        <dbReference type="Proteomes" id="UP000578252"/>
    </source>
</evidence>
<dbReference type="AlphaFoldDB" id="A0A7Y0U1H0"/>
<dbReference type="CDD" id="cd06595">
    <property type="entry name" value="GH31_u1"/>
    <property type="match status" value="1"/>
</dbReference>
<dbReference type="Proteomes" id="UP000578252">
    <property type="component" value="Unassembled WGS sequence"/>
</dbReference>
<dbReference type="Gene3D" id="2.60.40.1180">
    <property type="entry name" value="Golgi alpha-mannosidase II"/>
    <property type="match status" value="1"/>
</dbReference>
<proteinExistence type="inferred from homology"/>
<dbReference type="InterPro" id="IPR048395">
    <property type="entry name" value="Glyco_hydro_31_C"/>
</dbReference>
<protein>
    <submittedName>
        <fullName evidence="5">Alpha-xylosidase</fullName>
    </submittedName>
</protein>
<feature type="domain" description="Glycoside hydrolase family 31 TIM barrel" evidence="3">
    <location>
        <begin position="195"/>
        <end position="503"/>
    </location>
</feature>
<dbReference type="Pfam" id="PF21365">
    <property type="entry name" value="Glyco_hydro_31_3rd"/>
    <property type="match status" value="1"/>
</dbReference>
<evidence type="ECO:0000313" key="5">
    <source>
        <dbReference type="EMBL" id="NMW65201.1"/>
    </source>
</evidence>
<evidence type="ECO:0000256" key="2">
    <source>
        <dbReference type="RuleBase" id="RU361185"/>
    </source>
</evidence>
<organism evidence="5 6">
    <name type="scientific">Mobiluncus mulieris</name>
    <dbReference type="NCBI Taxonomy" id="2052"/>
    <lineage>
        <taxon>Bacteria</taxon>
        <taxon>Bacillati</taxon>
        <taxon>Actinomycetota</taxon>
        <taxon>Actinomycetes</taxon>
        <taxon>Actinomycetales</taxon>
        <taxon>Actinomycetaceae</taxon>
        <taxon>Mobiluncus</taxon>
    </lineage>
</organism>
<comment type="caution">
    <text evidence="5">The sequence shown here is derived from an EMBL/GenBank/DDBJ whole genome shotgun (WGS) entry which is preliminary data.</text>
</comment>
<reference evidence="5 6" key="1">
    <citation type="submission" date="2020-04" db="EMBL/GenBank/DDBJ databases">
        <title>Antimicrobial susceptibility and clonality of vaginal-derived multi-drug resistant Mobiluncus isolates in China.</title>
        <authorList>
            <person name="Zhang X."/>
        </authorList>
    </citation>
    <scope>NUCLEOTIDE SEQUENCE [LARGE SCALE GENOMIC DNA]</scope>
    <source>
        <strain evidence="5 6">13</strain>
    </source>
</reference>
<dbReference type="SUPFAM" id="SSF51445">
    <property type="entry name" value="(Trans)glycosidases"/>
    <property type="match status" value="1"/>
</dbReference>
<evidence type="ECO:0000259" key="4">
    <source>
        <dbReference type="Pfam" id="PF21365"/>
    </source>
</evidence>
<dbReference type="Gene3D" id="3.20.20.80">
    <property type="entry name" value="Glycosidases"/>
    <property type="match status" value="1"/>
</dbReference>
<evidence type="ECO:0000259" key="3">
    <source>
        <dbReference type="Pfam" id="PF01055"/>
    </source>
</evidence>
<sequence length="798" mass="90364">MSEFLLAPANSEAVITGENWRITVLTPCLLRLEWNENNEFSDAQTQVVTNRDFPVPQFTMRRHGNGLSLSTEALLLEYDGQPFSAHGLSVKLKSKAGVVYGSQWHFGQEIPLDSHFGNLGGTARTLDMADGEIPLEPGLISRTGFALVDDSRSLGITADAWVAPCPRGWDLYFFGYGNDFHRTLADYFALTGASPLIPRFALGNWWSRYWRYNETEYLQLMDRFRSADVPLSVAVLDMDWHLVDIDPSIGSGWTGYTWNRELFSNPPEFLRQLHERQLAVTLNVHPADGIRRHEQQYREVAKYLGQNPDTGEPVDFNIASQRFLTAYFNLVHHPLEDEGVDFWWIDWQQGATSAQAGLDPLWMLNFRHYRDAQRQISGREFKQPLILSRYSGPGSHRFPLGFSGDTFNTWESLDFQPFFTSTAANIGYFWWSHDIGGHGFAGRDFELSTRWLQFGVFSPINRLHSTMSPFLGKEPWAFPQPYCAIQKDYLRLRHALIPYLFTQMWRSHRDSVAPIRPIYHDYPDRWESYKYRNSYFYGDLLVAPITSPADSKLHLAKATAWIPSGTWHDLFTGYVYHGAAVQSFYRPLNQIPVLVPEGKIIPMAPPQIAAAAHPRTLNLWVYLDATNQAQGHLTEEVGNMFSGDTPADIEFHATFHDGTLDLRFSAEGLPAEFATRDIVVYLPQLAGEGGVAPALSREVFSQLPLCYRVESVNLKEGTISLYNLHRWAPAPQEAAFTLLDGAEGKIADKEIAWNLVQRHSGNGWRDPLAFSGELASESIAQTLKDALLECVLATLNRG</sequence>
<dbReference type="InterPro" id="IPR013780">
    <property type="entry name" value="Glyco_hydro_b"/>
</dbReference>
<dbReference type="PANTHER" id="PTHR22762:SF89">
    <property type="entry name" value="ALPHA-XYLOSIDASE"/>
    <property type="match status" value="1"/>
</dbReference>
<dbReference type="GO" id="GO:0006491">
    <property type="term" value="P:N-glycan processing"/>
    <property type="evidence" value="ECO:0007669"/>
    <property type="project" value="TreeGrafter"/>
</dbReference>
<dbReference type="InterPro" id="IPR000322">
    <property type="entry name" value="Glyco_hydro_31_TIM"/>
</dbReference>
<dbReference type="RefSeq" id="WP_169771986.1">
    <property type="nucleotide sequence ID" value="NZ_JABCUR010000005.1"/>
</dbReference>
<name>A0A7Y0U1H0_9ACTO</name>
<gene>
    <name evidence="5" type="ORF">HHJ78_06580</name>
</gene>